<protein>
    <recommendedName>
        <fullName evidence="3">Small RNA 2'-O-methyltransferase</fullName>
        <ecNumber evidence="11">2.1.1.386</ecNumber>
    </recommendedName>
</protein>
<dbReference type="InterPro" id="IPR026610">
    <property type="entry name" value="Hen1"/>
</dbReference>
<evidence type="ECO:0000313" key="15">
    <source>
        <dbReference type="Proteomes" id="UP000283509"/>
    </source>
</evidence>
<evidence type="ECO:0000256" key="10">
    <source>
        <dbReference type="ARBA" id="ARBA00023158"/>
    </source>
</evidence>
<evidence type="ECO:0000256" key="9">
    <source>
        <dbReference type="ARBA" id="ARBA00022884"/>
    </source>
</evidence>
<dbReference type="Pfam" id="PF13489">
    <property type="entry name" value="Methyltransf_23"/>
    <property type="match status" value="1"/>
</dbReference>
<evidence type="ECO:0000256" key="11">
    <source>
        <dbReference type="ARBA" id="ARBA00035025"/>
    </source>
</evidence>
<dbReference type="SUPFAM" id="SSF53335">
    <property type="entry name" value="S-adenosyl-L-methionine-dependent methyltransferases"/>
    <property type="match status" value="1"/>
</dbReference>
<dbReference type="STRING" id="6689.A0A423TVN2"/>
<comment type="caution">
    <text evidence="14">The sequence shown here is derived from an EMBL/GenBank/DDBJ whole genome shotgun (WGS) entry which is preliminary data.</text>
</comment>
<evidence type="ECO:0000256" key="2">
    <source>
        <dbReference type="ARBA" id="ARBA00009026"/>
    </source>
</evidence>
<sequence>MSFNGAAPASLGVNNGGALAREQKAENPKVVDSGSGTLFIYDDAIVFSPPLYRQRYEMVKSKIKEVSNGTFMKVVDMGSAELGFFKYLREIPGIREVVLVDKDGQKMQDNEYKIKPFTSDHLMLRSNPLTVRMVCGDVRFCDPILLGAEVVTMIELIEHMQEWDLPALVNCVFHRMRPKLVIITTPNADFNKHIPKFIPGTFRHWDHKFEWTSKEFQMWCQSIIQTTGSYTVEYSGCGLGPDGDYCSQAAFFFRMTTDEEEALSFSMNNYLRLNTEDMSKLSPNTNYSNGGYILSPGITEPSAFKMLAKYIYPYDRRTQSEKDRDHAIAQFHSLLRYLREGGSPDSSYIECQDEAKELIGGRNQTANLNSDFEFNKEEPVFFRVNHAEREEDISQKVLEENEHAFTIIANKYAVISMVALSAWVNLGHDHTIETSIIRLAVEEECFEVEGEGIMNPSENWDWGPPDSDSGWES</sequence>
<keyword evidence="8" id="KW-0460">Magnesium</keyword>
<keyword evidence="9" id="KW-0694">RNA-binding</keyword>
<dbReference type="PANTHER" id="PTHR21404">
    <property type="entry name" value="HEN1"/>
    <property type="match status" value="1"/>
</dbReference>
<feature type="region of interest" description="Disordered" evidence="13">
    <location>
        <begin position="453"/>
        <end position="473"/>
    </location>
</feature>
<reference evidence="14 15" key="2">
    <citation type="submission" date="2019-01" db="EMBL/GenBank/DDBJ databases">
        <title>The decoding of complex shrimp genome reveals the adaptation for benthos swimmer, frequently molting mechanism and breeding impact on genome.</title>
        <authorList>
            <person name="Sun Y."/>
            <person name="Gao Y."/>
            <person name="Yu Y."/>
        </authorList>
    </citation>
    <scope>NUCLEOTIDE SEQUENCE [LARGE SCALE GENOMIC DNA]</scope>
    <source>
        <tissue evidence="14">Muscle</tissue>
    </source>
</reference>
<proteinExistence type="inferred from homology"/>
<dbReference type="Proteomes" id="UP000283509">
    <property type="component" value="Unassembled WGS sequence"/>
</dbReference>
<dbReference type="EMBL" id="QCYY01001113">
    <property type="protein sequence ID" value="ROT80507.1"/>
    <property type="molecule type" value="Genomic_DNA"/>
</dbReference>
<dbReference type="GO" id="GO:0034587">
    <property type="term" value="P:piRNA processing"/>
    <property type="evidence" value="ECO:0007669"/>
    <property type="project" value="TreeGrafter"/>
</dbReference>
<dbReference type="EC" id="2.1.1.386" evidence="11"/>
<keyword evidence="4" id="KW-0489">Methyltransferase</keyword>
<accession>A0A423TVN2</accession>
<evidence type="ECO:0000313" key="14">
    <source>
        <dbReference type="EMBL" id="ROT80507.1"/>
    </source>
</evidence>
<keyword evidence="15" id="KW-1185">Reference proteome</keyword>
<keyword evidence="7" id="KW-0479">Metal-binding</keyword>
<dbReference type="Gene3D" id="3.40.50.150">
    <property type="entry name" value="Vaccinia Virus protein VP39"/>
    <property type="match status" value="1"/>
</dbReference>
<name>A0A423TVN2_PENVA</name>
<dbReference type="OrthoDB" id="6340181at2759"/>
<evidence type="ECO:0000256" key="1">
    <source>
        <dbReference type="ARBA" id="ARBA00001946"/>
    </source>
</evidence>
<dbReference type="GO" id="GO:0005737">
    <property type="term" value="C:cytoplasm"/>
    <property type="evidence" value="ECO:0007669"/>
    <property type="project" value="TreeGrafter"/>
</dbReference>
<gene>
    <name evidence="14" type="ORF">C7M84_000743</name>
</gene>
<keyword evidence="6" id="KW-0949">S-adenosyl-L-methionine</keyword>
<evidence type="ECO:0000256" key="8">
    <source>
        <dbReference type="ARBA" id="ARBA00022842"/>
    </source>
</evidence>
<dbReference type="InterPro" id="IPR029063">
    <property type="entry name" value="SAM-dependent_MTases_sf"/>
</dbReference>
<dbReference type="GO" id="GO:0001510">
    <property type="term" value="P:RNA methylation"/>
    <property type="evidence" value="ECO:0007669"/>
    <property type="project" value="InterPro"/>
</dbReference>
<keyword evidence="5" id="KW-0808">Transferase</keyword>
<evidence type="ECO:0000256" key="3">
    <source>
        <dbReference type="ARBA" id="ARBA00021330"/>
    </source>
</evidence>
<evidence type="ECO:0000256" key="13">
    <source>
        <dbReference type="SAM" id="MobiDB-lite"/>
    </source>
</evidence>
<dbReference type="GO" id="GO:0003723">
    <property type="term" value="F:RNA binding"/>
    <property type="evidence" value="ECO:0007669"/>
    <property type="project" value="UniProtKB-KW"/>
</dbReference>
<reference evidence="14 15" key="1">
    <citation type="submission" date="2018-04" db="EMBL/GenBank/DDBJ databases">
        <authorList>
            <person name="Zhang X."/>
            <person name="Yuan J."/>
            <person name="Li F."/>
            <person name="Xiang J."/>
        </authorList>
    </citation>
    <scope>NUCLEOTIDE SEQUENCE [LARGE SCALE GENOMIC DNA]</scope>
    <source>
        <tissue evidence="14">Muscle</tissue>
    </source>
</reference>
<evidence type="ECO:0000256" key="5">
    <source>
        <dbReference type="ARBA" id="ARBA00022679"/>
    </source>
</evidence>
<dbReference type="GO" id="GO:0005634">
    <property type="term" value="C:nucleus"/>
    <property type="evidence" value="ECO:0007669"/>
    <property type="project" value="TreeGrafter"/>
</dbReference>
<evidence type="ECO:0000256" key="6">
    <source>
        <dbReference type="ARBA" id="ARBA00022691"/>
    </source>
</evidence>
<dbReference type="GO" id="GO:0090486">
    <property type="term" value="F:small RNA 2'-O-methyltransferase activity"/>
    <property type="evidence" value="ECO:0007669"/>
    <property type="project" value="UniProtKB-EC"/>
</dbReference>
<dbReference type="PANTHER" id="PTHR21404:SF3">
    <property type="entry name" value="SMALL RNA 2'-O-METHYLTRANSFERASE"/>
    <property type="match status" value="1"/>
</dbReference>
<dbReference type="AlphaFoldDB" id="A0A423TVN2"/>
<evidence type="ECO:0000256" key="12">
    <source>
        <dbReference type="ARBA" id="ARBA00048418"/>
    </source>
</evidence>
<keyword evidence="10" id="KW-0943">RNA-mediated gene silencing</keyword>
<comment type="cofactor">
    <cofactor evidence="1">
        <name>Mg(2+)</name>
        <dbReference type="ChEBI" id="CHEBI:18420"/>
    </cofactor>
</comment>
<comment type="similarity">
    <text evidence="2">Belongs to the methyltransferase superfamily. HEN1 family.</text>
</comment>
<organism evidence="14 15">
    <name type="scientific">Penaeus vannamei</name>
    <name type="common">Whiteleg shrimp</name>
    <name type="synonym">Litopenaeus vannamei</name>
    <dbReference type="NCBI Taxonomy" id="6689"/>
    <lineage>
        <taxon>Eukaryota</taxon>
        <taxon>Metazoa</taxon>
        <taxon>Ecdysozoa</taxon>
        <taxon>Arthropoda</taxon>
        <taxon>Crustacea</taxon>
        <taxon>Multicrustacea</taxon>
        <taxon>Malacostraca</taxon>
        <taxon>Eumalacostraca</taxon>
        <taxon>Eucarida</taxon>
        <taxon>Decapoda</taxon>
        <taxon>Dendrobranchiata</taxon>
        <taxon>Penaeoidea</taxon>
        <taxon>Penaeidae</taxon>
        <taxon>Penaeus</taxon>
    </lineage>
</organism>
<evidence type="ECO:0000256" key="7">
    <source>
        <dbReference type="ARBA" id="ARBA00022723"/>
    </source>
</evidence>
<evidence type="ECO:0000256" key="4">
    <source>
        <dbReference type="ARBA" id="ARBA00022603"/>
    </source>
</evidence>
<dbReference type="GO" id="GO:0030422">
    <property type="term" value="P:siRNA processing"/>
    <property type="evidence" value="ECO:0007669"/>
    <property type="project" value="TreeGrafter"/>
</dbReference>
<dbReference type="GO" id="GO:0046872">
    <property type="term" value="F:metal ion binding"/>
    <property type="evidence" value="ECO:0007669"/>
    <property type="project" value="UniProtKB-KW"/>
</dbReference>
<comment type="catalytic activity">
    <reaction evidence="12">
        <text>small RNA 3'-end nucleotide + S-adenosyl-L-methionine = small RNA 3'-end 2'-O-methylnucleotide + S-adenosyl-L-homocysteine + H(+)</text>
        <dbReference type="Rhea" id="RHEA:37887"/>
        <dbReference type="Rhea" id="RHEA-COMP:10415"/>
        <dbReference type="Rhea" id="RHEA-COMP:10416"/>
        <dbReference type="ChEBI" id="CHEBI:15378"/>
        <dbReference type="ChEBI" id="CHEBI:57856"/>
        <dbReference type="ChEBI" id="CHEBI:59789"/>
        <dbReference type="ChEBI" id="CHEBI:74896"/>
        <dbReference type="ChEBI" id="CHEBI:74898"/>
        <dbReference type="EC" id="2.1.1.386"/>
    </reaction>
</comment>